<feature type="domain" description="Methyltransferase type 11" evidence="4">
    <location>
        <begin position="55"/>
        <end position="166"/>
    </location>
</feature>
<comment type="caution">
    <text evidence="5">The sequence shown here is derived from an EMBL/GenBank/DDBJ whole genome shotgun (WGS) entry which is preliminary data.</text>
</comment>
<evidence type="ECO:0000259" key="4">
    <source>
        <dbReference type="Pfam" id="PF08241"/>
    </source>
</evidence>
<reference evidence="5" key="1">
    <citation type="submission" date="2022-07" db="EMBL/GenBank/DDBJ databases">
        <title>Phylogenomic reconstructions and comparative analyses of Kickxellomycotina fungi.</title>
        <authorList>
            <person name="Reynolds N.K."/>
            <person name="Stajich J.E."/>
            <person name="Barry K."/>
            <person name="Grigoriev I.V."/>
            <person name="Crous P."/>
            <person name="Smith M.E."/>
        </authorList>
    </citation>
    <scope>NUCLEOTIDE SEQUENCE</scope>
    <source>
        <strain evidence="5">RSA 567</strain>
    </source>
</reference>
<gene>
    <name evidence="5" type="ORF">H4R34_002761</name>
</gene>
<evidence type="ECO:0000256" key="2">
    <source>
        <dbReference type="ARBA" id="ARBA00022603"/>
    </source>
</evidence>
<evidence type="ECO:0000313" key="5">
    <source>
        <dbReference type="EMBL" id="KAJ1979618.1"/>
    </source>
</evidence>
<evidence type="ECO:0000256" key="1">
    <source>
        <dbReference type="ARBA" id="ARBA00008361"/>
    </source>
</evidence>
<dbReference type="PANTHER" id="PTHR12176:SF80">
    <property type="entry name" value="EEF1A LYSINE METHYLTRANSFERASE 4"/>
    <property type="match status" value="1"/>
</dbReference>
<dbReference type="GO" id="GO:0032259">
    <property type="term" value="P:methylation"/>
    <property type="evidence" value="ECO:0007669"/>
    <property type="project" value="UniProtKB-KW"/>
</dbReference>
<comment type="similarity">
    <text evidence="1">Belongs to the methyltransferase superfamily.</text>
</comment>
<protein>
    <recommendedName>
        <fullName evidence="4">Methyltransferase type 11 domain-containing protein</fullName>
    </recommendedName>
</protein>
<accession>A0A9W8B199</accession>
<dbReference type="EMBL" id="JANBQB010000210">
    <property type="protein sequence ID" value="KAJ1979618.1"/>
    <property type="molecule type" value="Genomic_DNA"/>
</dbReference>
<dbReference type="Proteomes" id="UP001151582">
    <property type="component" value="Unassembled WGS sequence"/>
</dbReference>
<dbReference type="GO" id="GO:0008168">
    <property type="term" value="F:methyltransferase activity"/>
    <property type="evidence" value="ECO:0007669"/>
    <property type="project" value="UniProtKB-KW"/>
</dbReference>
<keyword evidence="2" id="KW-0489">Methyltransferase</keyword>
<organism evidence="5 6">
    <name type="scientific">Dimargaris verticillata</name>
    <dbReference type="NCBI Taxonomy" id="2761393"/>
    <lineage>
        <taxon>Eukaryota</taxon>
        <taxon>Fungi</taxon>
        <taxon>Fungi incertae sedis</taxon>
        <taxon>Zoopagomycota</taxon>
        <taxon>Kickxellomycotina</taxon>
        <taxon>Dimargaritomycetes</taxon>
        <taxon>Dimargaritales</taxon>
        <taxon>Dimargaritaceae</taxon>
        <taxon>Dimargaris</taxon>
    </lineage>
</organism>
<dbReference type="InterPro" id="IPR029063">
    <property type="entry name" value="SAM-dependent_MTases_sf"/>
</dbReference>
<dbReference type="InterPro" id="IPR013216">
    <property type="entry name" value="Methyltransf_11"/>
</dbReference>
<dbReference type="Pfam" id="PF08241">
    <property type="entry name" value="Methyltransf_11"/>
    <property type="match status" value="1"/>
</dbReference>
<proteinExistence type="inferred from homology"/>
<name>A0A9W8B199_9FUNG</name>
<dbReference type="AlphaFoldDB" id="A0A9W8B199"/>
<keyword evidence="6" id="KW-1185">Reference proteome</keyword>
<dbReference type="InterPro" id="IPR051419">
    <property type="entry name" value="Lys/N-term_MeTrsfase_sf"/>
</dbReference>
<sequence length="207" mass="23615">MDLLPADNAEYGTKQYWDERYAREGEGSTFDWFKTYAELEPIFAEHCPDKSSRILMLGAGNSTLSEDMYRAGYHNIVNVDFSDVVIAKMRQRCPATAMPGMTWEVMDVRALALPDASFDVVIDKGTMDALMCERGDVWDPSPEITQAVSEEVDEAVRVLKPTGKFIYVTFGQPHFRKPHLQRPDQWTLQVKTIGDAFHYYVYVAIKL</sequence>
<dbReference type="CDD" id="cd02440">
    <property type="entry name" value="AdoMet_MTases"/>
    <property type="match status" value="1"/>
</dbReference>
<keyword evidence="3" id="KW-0808">Transferase</keyword>
<dbReference type="Gene3D" id="3.40.50.150">
    <property type="entry name" value="Vaccinia Virus protein VP39"/>
    <property type="match status" value="1"/>
</dbReference>
<dbReference type="SUPFAM" id="SSF53335">
    <property type="entry name" value="S-adenosyl-L-methionine-dependent methyltransferases"/>
    <property type="match status" value="1"/>
</dbReference>
<evidence type="ECO:0000313" key="6">
    <source>
        <dbReference type="Proteomes" id="UP001151582"/>
    </source>
</evidence>
<dbReference type="OrthoDB" id="411785at2759"/>
<evidence type="ECO:0000256" key="3">
    <source>
        <dbReference type="ARBA" id="ARBA00022679"/>
    </source>
</evidence>
<dbReference type="PANTHER" id="PTHR12176">
    <property type="entry name" value="SAM-DEPENDENT METHYLTRANSFERASE SUPERFAMILY PROTEIN"/>
    <property type="match status" value="1"/>
</dbReference>
<dbReference type="FunFam" id="3.40.50.150:FF:000217">
    <property type="entry name" value="Methyltransferase protein 13"/>
    <property type="match status" value="1"/>
</dbReference>